<dbReference type="NCBIfam" id="NF005447">
    <property type="entry name" value="PRK07036.1"/>
    <property type="match status" value="1"/>
</dbReference>
<dbReference type="Gene3D" id="3.40.640.10">
    <property type="entry name" value="Type I PLP-dependent aspartate aminotransferase-like (Major domain)"/>
    <property type="match status" value="1"/>
</dbReference>
<dbReference type="GO" id="GO:0030170">
    <property type="term" value="F:pyridoxal phosphate binding"/>
    <property type="evidence" value="ECO:0007669"/>
    <property type="project" value="InterPro"/>
</dbReference>
<dbReference type="InterPro" id="IPR015422">
    <property type="entry name" value="PyrdxlP-dep_Trfase_small"/>
</dbReference>
<name>A0A0A6PDA0_9GAMM</name>
<gene>
    <name evidence="7" type="ORF">PN36_22705</name>
</gene>
<dbReference type="GO" id="GO:0008483">
    <property type="term" value="F:transaminase activity"/>
    <property type="evidence" value="ECO:0007669"/>
    <property type="project" value="UniProtKB-KW"/>
</dbReference>
<comment type="similarity">
    <text evidence="2 6">Belongs to the class-III pyridoxal-phosphate-dependent aminotransferase family.</text>
</comment>
<dbReference type="InterPro" id="IPR049704">
    <property type="entry name" value="Aminotrans_3_PPA_site"/>
</dbReference>
<keyword evidence="4" id="KW-0808">Transferase</keyword>
<evidence type="ECO:0000256" key="2">
    <source>
        <dbReference type="ARBA" id="ARBA00008954"/>
    </source>
</evidence>
<dbReference type="PIRSF" id="PIRSF000521">
    <property type="entry name" value="Transaminase_4ab_Lys_Orn"/>
    <property type="match status" value="1"/>
</dbReference>
<dbReference type="PANTHER" id="PTHR43094">
    <property type="entry name" value="AMINOTRANSFERASE"/>
    <property type="match status" value="1"/>
</dbReference>
<dbReference type="PROSITE" id="PS00600">
    <property type="entry name" value="AA_TRANSFER_CLASS_3"/>
    <property type="match status" value="1"/>
</dbReference>
<evidence type="ECO:0000256" key="4">
    <source>
        <dbReference type="ARBA" id="ARBA00022679"/>
    </source>
</evidence>
<comment type="caution">
    <text evidence="7">The sequence shown here is derived from an EMBL/GenBank/DDBJ whole genome shotgun (WGS) entry which is preliminary data.</text>
</comment>
<dbReference type="Pfam" id="PF00202">
    <property type="entry name" value="Aminotran_3"/>
    <property type="match status" value="1"/>
</dbReference>
<dbReference type="InterPro" id="IPR015424">
    <property type="entry name" value="PyrdxlP-dep_Trfase"/>
</dbReference>
<keyword evidence="3" id="KW-0032">Aminotransferase</keyword>
<reference evidence="7 8" key="1">
    <citation type="journal article" date="2016" name="Front. Microbiol.">
        <title>Single-Cell (Meta-)Genomics of a Dimorphic Candidatus Thiomargarita nelsonii Reveals Genomic Plasticity.</title>
        <authorList>
            <person name="Flood B.E."/>
            <person name="Fliss P."/>
            <person name="Jones D.S."/>
            <person name="Dick G.J."/>
            <person name="Jain S."/>
            <person name="Kaster A.K."/>
            <person name="Winkel M."/>
            <person name="Mussmann M."/>
            <person name="Bailey J."/>
        </authorList>
    </citation>
    <scope>NUCLEOTIDE SEQUENCE [LARGE SCALE GENOMIC DNA]</scope>
    <source>
        <strain evidence="7">Hydrate Ridge</strain>
    </source>
</reference>
<dbReference type="InterPro" id="IPR015421">
    <property type="entry name" value="PyrdxlP-dep_Trfase_major"/>
</dbReference>
<dbReference type="CDD" id="cd00610">
    <property type="entry name" value="OAT_like"/>
    <property type="match status" value="1"/>
</dbReference>
<dbReference type="Proteomes" id="UP000030428">
    <property type="component" value="Unassembled WGS sequence"/>
</dbReference>
<proteinExistence type="inferred from homology"/>
<dbReference type="FunFam" id="3.40.640.10:FF:000014">
    <property type="entry name" value="Adenosylmethionine-8-amino-7-oxononanoate aminotransferase, probable"/>
    <property type="match status" value="1"/>
</dbReference>
<evidence type="ECO:0000313" key="7">
    <source>
        <dbReference type="EMBL" id="KHD08745.1"/>
    </source>
</evidence>
<evidence type="ECO:0000256" key="1">
    <source>
        <dbReference type="ARBA" id="ARBA00001933"/>
    </source>
</evidence>
<evidence type="ECO:0000256" key="3">
    <source>
        <dbReference type="ARBA" id="ARBA00022576"/>
    </source>
</evidence>
<keyword evidence="8" id="KW-1185">Reference proteome</keyword>
<organism evidence="7 8">
    <name type="scientific">Candidatus Thiomargarita nelsonii</name>
    <dbReference type="NCBI Taxonomy" id="1003181"/>
    <lineage>
        <taxon>Bacteria</taxon>
        <taxon>Pseudomonadati</taxon>
        <taxon>Pseudomonadota</taxon>
        <taxon>Gammaproteobacteria</taxon>
        <taxon>Thiotrichales</taxon>
        <taxon>Thiotrichaceae</taxon>
        <taxon>Thiomargarita</taxon>
    </lineage>
</organism>
<dbReference type="AlphaFoldDB" id="A0A0A6PDA0"/>
<sequence length="460" mass="51067">MIENTKVLCGKDKKHVIHPWADLGNFQKTESTVIAEANGYIVVDTDGNQYIDGIAGMWCVNIGYGRKEMAEVIAEQAMRMPYCNHFGANTNVPAAELAAKLSELTPGDINWVHYTNSGSAAVDSALRFVQYYFNSLGKPEKKQIITRDDAYHGSTYLTASLSGKQVDKSYFDYIKEFIHHLPTPNPSSRPENMSIDEFCDAKVKELEDKILELGADKVACFIAEPILGSGGVIVPPSGYQKRTFEICRKYDVLYISDEVVTGFGRLGHFFASKNVFDIIPDIIITAKGITSGYQPLGAAIISDRLVQQISGKMARPNSFFTNGYTFSGHPVACAAALKNIEIIEREKINDHVKQIGPYFLARLSTLAEIPVVNEVRGHHLMACVECVIDETGPTETNIAFASKIDRYCQDNGLILRPYGELCILSPPLIIDQPGIDRMVEIMKNSILKAQEEIKWPQKKI</sequence>
<dbReference type="PANTHER" id="PTHR43094:SF1">
    <property type="entry name" value="AMINOTRANSFERASE CLASS-III"/>
    <property type="match status" value="1"/>
</dbReference>
<dbReference type="Gene3D" id="3.90.1150.10">
    <property type="entry name" value="Aspartate Aminotransferase, domain 1"/>
    <property type="match status" value="1"/>
</dbReference>
<protein>
    <recommendedName>
        <fullName evidence="9">Aminotransferase</fullName>
    </recommendedName>
</protein>
<keyword evidence="5 6" id="KW-0663">Pyridoxal phosphate</keyword>
<accession>A0A0A6PDA0</accession>
<evidence type="ECO:0008006" key="9">
    <source>
        <dbReference type="Google" id="ProtNLM"/>
    </source>
</evidence>
<comment type="cofactor">
    <cofactor evidence="1">
        <name>pyridoxal 5'-phosphate</name>
        <dbReference type="ChEBI" id="CHEBI:597326"/>
    </cofactor>
</comment>
<evidence type="ECO:0000256" key="6">
    <source>
        <dbReference type="RuleBase" id="RU003560"/>
    </source>
</evidence>
<dbReference type="InterPro" id="IPR005814">
    <property type="entry name" value="Aminotrans_3"/>
</dbReference>
<dbReference type="SUPFAM" id="SSF53383">
    <property type="entry name" value="PLP-dependent transferases"/>
    <property type="match status" value="1"/>
</dbReference>
<evidence type="ECO:0000313" key="8">
    <source>
        <dbReference type="Proteomes" id="UP000030428"/>
    </source>
</evidence>
<dbReference type="EMBL" id="JSZA02000107">
    <property type="protein sequence ID" value="KHD08745.1"/>
    <property type="molecule type" value="Genomic_DNA"/>
</dbReference>
<evidence type="ECO:0000256" key="5">
    <source>
        <dbReference type="ARBA" id="ARBA00022898"/>
    </source>
</evidence>